<proteinExistence type="predicted"/>
<accession>A0A2Z6RF97</accession>
<reference evidence="1 2" key="1">
    <citation type="submission" date="2017-11" db="EMBL/GenBank/DDBJ databases">
        <title>The genome of Rhizophagus clarus HR1 reveals common genetic basis of auxotrophy among arbuscular mycorrhizal fungi.</title>
        <authorList>
            <person name="Kobayashi Y."/>
        </authorList>
    </citation>
    <scope>NUCLEOTIDE SEQUENCE [LARGE SCALE GENOMIC DNA]</scope>
    <source>
        <strain evidence="1 2">HR1</strain>
    </source>
</reference>
<dbReference type="AlphaFoldDB" id="A0A2Z6RF97"/>
<sequence>MDSSTQKTLYSEPAWFFRHHKDDAFKSIRVETVGIILQNKNIFSELELDEQLMRNFLAQNQDVMQLVEIPESLRYRPRSPLLASFIATLLGRFVKDCKYHVWRSAQPIWKLSPLCNNNLLLPI</sequence>
<evidence type="ECO:0000313" key="1">
    <source>
        <dbReference type="EMBL" id="GBB99682.1"/>
    </source>
</evidence>
<dbReference type="Proteomes" id="UP000247702">
    <property type="component" value="Unassembled WGS sequence"/>
</dbReference>
<dbReference type="EMBL" id="BEXD01002890">
    <property type="protein sequence ID" value="GBB99682.1"/>
    <property type="molecule type" value="Genomic_DNA"/>
</dbReference>
<keyword evidence="2" id="KW-1185">Reference proteome</keyword>
<name>A0A2Z6RF97_9GLOM</name>
<protein>
    <submittedName>
        <fullName evidence="1">Uncharacterized protein</fullName>
    </submittedName>
</protein>
<comment type="caution">
    <text evidence="1">The sequence shown here is derived from an EMBL/GenBank/DDBJ whole genome shotgun (WGS) entry which is preliminary data.</text>
</comment>
<evidence type="ECO:0000313" key="2">
    <source>
        <dbReference type="Proteomes" id="UP000247702"/>
    </source>
</evidence>
<gene>
    <name evidence="1" type="ORF">RclHR1_00360031</name>
</gene>
<organism evidence="1 2">
    <name type="scientific">Rhizophagus clarus</name>
    <dbReference type="NCBI Taxonomy" id="94130"/>
    <lineage>
        <taxon>Eukaryota</taxon>
        <taxon>Fungi</taxon>
        <taxon>Fungi incertae sedis</taxon>
        <taxon>Mucoromycota</taxon>
        <taxon>Glomeromycotina</taxon>
        <taxon>Glomeromycetes</taxon>
        <taxon>Glomerales</taxon>
        <taxon>Glomeraceae</taxon>
        <taxon>Rhizophagus</taxon>
    </lineage>
</organism>